<sequence>MCQSLSEMKNFKSSSAWTTISNKWKLSNEELAGCSTDQVDEVEPEEIRPLTSREKVIMMDLLRQFTQENGLHELLPMVSKIESVVYTQLIAKSGTPLKGAVIATPACPDYARVNFAARTVITPDPFINIDEIGLPEVFAKKLSYVVPVTPWNVEELRRLVINGPNVHPGALILKTNLLTPSSNPGKESMKFVYRHLQTGDRMLLNRQPTLHKPSIMSHRARVLKGEKVMLLQRGFRCDEMNAHFPQNEVARAESQNIVSVCEQYLVPKDGTPLQGLIQDHVIAGVKMTVRRIKVLPPCIMKPKLLWSGKQIISTILLNSVPSGKDPITLSSTTKIKPSEWTNEKPRIWATRRVKGPSSKKGCLMCESEVIFRQGELLCGVMDKNQYGATMYSSYTLFMSSMVERALVSFSRRLVIFTNFLHTEGFTLGVSDILVRCDANKSRSEIMSELKDIGDDCASSGVALKGDLSELKSELRRFHRESYKAPQKRMRGIRVIRRGLGPITNRINSACLPRGLIKKFPYNNLQLMVQAGAKGSTVNTMQISCLLGQIELEGKRPPLMISGRNGRFMTGIKPQEFFFHCMAGREGLIDTAVKTSRSGYLQRCLIKLLEGLVVNYDLTVRDSDGSVVQFQYGEDSLDVCKSQFIVPKQLSFLEDNMNSVLDPSTRKLVAQHCLSNASSRMKKASKNAKTRDGGFLRFSVDNSTPEDDDDHRIDPKTGRTLKSSRMIKAWWANEQLRAEYDKAIVKIPDPCASVYRPDSNFGSVAEKVEDLIHGYMSTNPNRDEEAFKEMMYGKYMKSMVDPGEPVGVIAGQSIGEPSTQMTLNTFHFAGCGEMNVTLGIPRLREILMVASDKIKTPSSIIPFHPHISEASKDKLRLKLNRCILTDVLEMITVTEKLSLEGSSTRQKVVRMKFQFLPRKAYKNDFCEDRVAVIEMGKGSDKKGEGKKRGEEFEAEDNGENTMDQRKRGGKGFDAEEHASSDEEDQPDDADATDARKINRQKMKTMMKAI</sequence>
<name>A0A7T8GMU2_CALRO</name>
<keyword evidence="4 14" id="KW-0240">DNA-directed RNA polymerase</keyword>
<evidence type="ECO:0000256" key="5">
    <source>
        <dbReference type="ARBA" id="ARBA00022679"/>
    </source>
</evidence>
<evidence type="ECO:0000313" key="15">
    <source>
        <dbReference type="Proteomes" id="UP000595437"/>
    </source>
</evidence>
<evidence type="ECO:0000256" key="6">
    <source>
        <dbReference type="ARBA" id="ARBA00022695"/>
    </source>
</evidence>
<dbReference type="InterPro" id="IPR000722">
    <property type="entry name" value="RNA_pol_asu"/>
</dbReference>
<evidence type="ECO:0000256" key="9">
    <source>
        <dbReference type="ARBA" id="ARBA00022842"/>
    </source>
</evidence>
<evidence type="ECO:0000256" key="7">
    <source>
        <dbReference type="ARBA" id="ARBA00022723"/>
    </source>
</evidence>
<dbReference type="InterPro" id="IPR038120">
    <property type="entry name" value="Rpb1_funnel_sf"/>
</dbReference>
<dbReference type="GO" id="GO:0003677">
    <property type="term" value="F:DNA binding"/>
    <property type="evidence" value="ECO:0007669"/>
    <property type="project" value="InterPro"/>
</dbReference>
<evidence type="ECO:0000256" key="1">
    <source>
        <dbReference type="ARBA" id="ARBA00004123"/>
    </source>
</evidence>
<dbReference type="Pfam" id="PF04998">
    <property type="entry name" value="RNA_pol_Rpb1_5"/>
    <property type="match status" value="1"/>
</dbReference>
<feature type="compositionally biased region" description="Basic and acidic residues" evidence="12">
    <location>
        <begin position="961"/>
        <end position="979"/>
    </location>
</feature>
<dbReference type="Gene3D" id="1.10.132.30">
    <property type="match status" value="1"/>
</dbReference>
<dbReference type="GO" id="GO:0003899">
    <property type="term" value="F:DNA-directed RNA polymerase activity"/>
    <property type="evidence" value="ECO:0007669"/>
    <property type="project" value="UniProtKB-EC"/>
</dbReference>
<dbReference type="PANTHER" id="PTHR19376">
    <property type="entry name" value="DNA-DIRECTED RNA POLYMERASE"/>
    <property type="match status" value="1"/>
</dbReference>
<evidence type="ECO:0000256" key="12">
    <source>
        <dbReference type="SAM" id="MobiDB-lite"/>
    </source>
</evidence>
<organism evidence="14 15">
    <name type="scientific">Caligus rogercresseyi</name>
    <name type="common">Sea louse</name>
    <dbReference type="NCBI Taxonomy" id="217165"/>
    <lineage>
        <taxon>Eukaryota</taxon>
        <taxon>Metazoa</taxon>
        <taxon>Ecdysozoa</taxon>
        <taxon>Arthropoda</taxon>
        <taxon>Crustacea</taxon>
        <taxon>Multicrustacea</taxon>
        <taxon>Hexanauplia</taxon>
        <taxon>Copepoda</taxon>
        <taxon>Siphonostomatoida</taxon>
        <taxon>Caligidae</taxon>
        <taxon>Caligus</taxon>
    </lineage>
</organism>
<proteinExistence type="inferred from homology"/>
<dbReference type="SUPFAM" id="SSF64484">
    <property type="entry name" value="beta and beta-prime subunits of DNA dependent RNA-polymerase"/>
    <property type="match status" value="1"/>
</dbReference>
<dbReference type="GO" id="GO:0005736">
    <property type="term" value="C:RNA polymerase I complex"/>
    <property type="evidence" value="ECO:0007669"/>
    <property type="project" value="TreeGrafter"/>
</dbReference>
<comment type="subcellular location">
    <subcellularLocation>
        <location evidence="1">Nucleus</location>
    </subcellularLocation>
</comment>
<keyword evidence="10" id="KW-0804">Transcription</keyword>
<dbReference type="OrthoDB" id="270392at2759"/>
<feature type="compositionally biased region" description="Basic residues" evidence="12">
    <location>
        <begin position="996"/>
        <end position="1008"/>
    </location>
</feature>
<dbReference type="Pfam" id="PF00623">
    <property type="entry name" value="RNA_pol_Rpb1_2"/>
    <property type="match status" value="1"/>
</dbReference>
<feature type="region of interest" description="Disordered" evidence="12">
    <location>
        <begin position="679"/>
        <end position="716"/>
    </location>
</feature>
<evidence type="ECO:0000256" key="11">
    <source>
        <dbReference type="ARBA" id="ARBA00023242"/>
    </source>
</evidence>
<keyword evidence="7" id="KW-0479">Metal-binding</keyword>
<evidence type="ECO:0000256" key="3">
    <source>
        <dbReference type="ARBA" id="ARBA00012418"/>
    </source>
</evidence>
<dbReference type="EMBL" id="CP045908">
    <property type="protein sequence ID" value="QQP32928.1"/>
    <property type="molecule type" value="Genomic_DNA"/>
</dbReference>
<dbReference type="InterPro" id="IPR042102">
    <property type="entry name" value="RNA_pol_Rpb1_3_sf"/>
</dbReference>
<dbReference type="EC" id="2.7.7.6" evidence="3"/>
<dbReference type="Proteomes" id="UP000595437">
    <property type="component" value="Chromosome 19"/>
</dbReference>
<evidence type="ECO:0000256" key="2">
    <source>
        <dbReference type="ARBA" id="ARBA00006460"/>
    </source>
</evidence>
<keyword evidence="6" id="KW-0548">Nucleotidyltransferase</keyword>
<evidence type="ECO:0000259" key="13">
    <source>
        <dbReference type="SMART" id="SM00663"/>
    </source>
</evidence>
<dbReference type="InterPro" id="IPR045867">
    <property type="entry name" value="DNA-dir_RpoC_beta_prime"/>
</dbReference>
<dbReference type="Gene3D" id="6.10.250.2940">
    <property type="match status" value="1"/>
</dbReference>
<feature type="domain" description="RNA polymerase N-terminal" evidence="13">
    <location>
        <begin position="42"/>
        <end position="288"/>
    </location>
</feature>
<evidence type="ECO:0000313" key="14">
    <source>
        <dbReference type="EMBL" id="QQP32928.1"/>
    </source>
</evidence>
<dbReference type="CDD" id="cd01435">
    <property type="entry name" value="RNAP_I_RPA1_N"/>
    <property type="match status" value="1"/>
</dbReference>
<dbReference type="Gene3D" id="2.40.40.20">
    <property type="match status" value="1"/>
</dbReference>
<dbReference type="SMART" id="SM00663">
    <property type="entry name" value="RPOLA_N"/>
    <property type="match status" value="1"/>
</dbReference>
<dbReference type="Pfam" id="PF05000">
    <property type="entry name" value="RNA_pol_Rpb1_4"/>
    <property type="match status" value="1"/>
</dbReference>
<keyword evidence="11" id="KW-0539">Nucleus</keyword>
<evidence type="ECO:0000256" key="4">
    <source>
        <dbReference type="ARBA" id="ARBA00022478"/>
    </source>
</evidence>
<feature type="compositionally biased region" description="Basic and acidic residues" evidence="12">
    <location>
        <begin position="937"/>
        <end position="950"/>
    </location>
</feature>
<dbReference type="InterPro" id="IPR007081">
    <property type="entry name" value="RNA_pol_Rpb1_5"/>
</dbReference>
<dbReference type="GO" id="GO:0046872">
    <property type="term" value="F:metal ion binding"/>
    <property type="evidence" value="ECO:0007669"/>
    <property type="project" value="UniProtKB-KW"/>
</dbReference>
<keyword evidence="8" id="KW-0862">Zinc</keyword>
<keyword evidence="5" id="KW-0808">Transferase</keyword>
<dbReference type="InterPro" id="IPR007066">
    <property type="entry name" value="RNA_pol_Rpb1_3"/>
</dbReference>
<keyword evidence="9" id="KW-0460">Magnesium</keyword>
<dbReference type="Gene3D" id="3.30.1490.180">
    <property type="entry name" value="RNA polymerase ii"/>
    <property type="match status" value="1"/>
</dbReference>
<evidence type="ECO:0000256" key="8">
    <source>
        <dbReference type="ARBA" id="ARBA00022833"/>
    </source>
</evidence>
<feature type="region of interest" description="Disordered" evidence="12">
    <location>
        <begin position="937"/>
        <end position="1008"/>
    </location>
</feature>
<dbReference type="Gene3D" id="1.10.274.100">
    <property type="entry name" value="RNA polymerase Rpb1, domain 3"/>
    <property type="match status" value="1"/>
</dbReference>
<dbReference type="InterPro" id="IPR006592">
    <property type="entry name" value="RNA_pol_N"/>
</dbReference>
<comment type="similarity">
    <text evidence="2">Belongs to the RNA polymerase beta' chain family.</text>
</comment>
<reference evidence="15" key="1">
    <citation type="submission" date="2021-01" db="EMBL/GenBank/DDBJ databases">
        <title>Caligus Genome Assembly.</title>
        <authorList>
            <person name="Gallardo-Escarate C."/>
        </authorList>
    </citation>
    <scope>NUCLEOTIDE SEQUENCE [LARGE SCALE GENOMIC DNA]</scope>
</reference>
<dbReference type="InterPro" id="IPR007083">
    <property type="entry name" value="RNA_pol_Rpb1_4"/>
</dbReference>
<dbReference type="Gene3D" id="3.30.70.2850">
    <property type="match status" value="1"/>
</dbReference>
<dbReference type="InterPro" id="IPR015699">
    <property type="entry name" value="DNA-dir_RNA_pol1_lsu_N"/>
</dbReference>
<accession>A0A7T8GMU2</accession>
<dbReference type="GO" id="GO:0006351">
    <property type="term" value="P:DNA-templated transcription"/>
    <property type="evidence" value="ECO:0007669"/>
    <property type="project" value="InterPro"/>
</dbReference>
<dbReference type="PANTHER" id="PTHR19376:SF11">
    <property type="entry name" value="DNA-DIRECTED RNA POLYMERASE I SUBUNIT RPA1"/>
    <property type="match status" value="1"/>
</dbReference>
<keyword evidence="15" id="KW-1185">Reference proteome</keyword>
<protein>
    <recommendedName>
        <fullName evidence="3">DNA-directed RNA polymerase</fullName>
        <ecNumber evidence="3">2.7.7.6</ecNumber>
    </recommendedName>
</protein>
<feature type="compositionally biased region" description="Acidic residues" evidence="12">
    <location>
        <begin position="980"/>
        <end position="990"/>
    </location>
</feature>
<dbReference type="Pfam" id="PF04983">
    <property type="entry name" value="RNA_pol_Rpb1_3"/>
    <property type="match status" value="1"/>
</dbReference>
<evidence type="ECO:0000256" key="10">
    <source>
        <dbReference type="ARBA" id="ARBA00023163"/>
    </source>
</evidence>
<dbReference type="AlphaFoldDB" id="A0A7T8GMU2"/>
<gene>
    <name evidence="14" type="ORF">FKW44_024123</name>
</gene>
<dbReference type="Gene3D" id="1.10.357.120">
    <property type="match status" value="1"/>
</dbReference>